<evidence type="ECO:0000256" key="4">
    <source>
        <dbReference type="ARBA" id="ARBA00022692"/>
    </source>
</evidence>
<feature type="transmembrane region" description="Helical" evidence="7">
    <location>
        <begin position="83"/>
        <end position="107"/>
    </location>
</feature>
<evidence type="ECO:0000256" key="3">
    <source>
        <dbReference type="ARBA" id="ARBA00022475"/>
    </source>
</evidence>
<feature type="transmembrane region" description="Helical" evidence="7">
    <location>
        <begin position="250"/>
        <end position="268"/>
    </location>
</feature>
<dbReference type="SUPFAM" id="SSF161098">
    <property type="entry name" value="MetI-like"/>
    <property type="match status" value="1"/>
</dbReference>
<evidence type="ECO:0000256" key="5">
    <source>
        <dbReference type="ARBA" id="ARBA00022989"/>
    </source>
</evidence>
<gene>
    <name evidence="9" type="ORF">ACFPPC_30295</name>
</gene>
<feature type="transmembrane region" description="Helical" evidence="7">
    <location>
        <begin position="15"/>
        <end position="36"/>
    </location>
</feature>
<comment type="subcellular location">
    <subcellularLocation>
        <location evidence="1 7">Cell membrane</location>
        <topology evidence="1 7">Multi-pass membrane protein</topology>
    </subcellularLocation>
</comment>
<evidence type="ECO:0000256" key="1">
    <source>
        <dbReference type="ARBA" id="ARBA00004651"/>
    </source>
</evidence>
<keyword evidence="6 7" id="KW-0472">Membrane</keyword>
<reference evidence="10" key="1">
    <citation type="journal article" date="2019" name="Int. J. Syst. Evol. Microbiol.">
        <title>The Global Catalogue of Microorganisms (GCM) 10K type strain sequencing project: providing services to taxonomists for standard genome sequencing and annotation.</title>
        <authorList>
            <consortium name="The Broad Institute Genomics Platform"/>
            <consortium name="The Broad Institute Genome Sequencing Center for Infectious Disease"/>
            <person name="Wu L."/>
            <person name="Ma J."/>
        </authorList>
    </citation>
    <scope>NUCLEOTIDE SEQUENCE [LARGE SCALE GENOMIC DNA]</scope>
    <source>
        <strain evidence="10">CGMCC 1.16326</strain>
    </source>
</reference>
<dbReference type="Proteomes" id="UP001596104">
    <property type="component" value="Unassembled WGS sequence"/>
</dbReference>
<proteinExistence type="inferred from homology"/>
<feature type="transmembrane region" description="Helical" evidence="7">
    <location>
        <begin position="148"/>
        <end position="168"/>
    </location>
</feature>
<sequence length="282" mass="31112">MSVDRRSTMLALGTARYVTMSLIALVLLLPLIWLVVSSLRPPADIFAHGSRLGWSMLIPDRLTLENYTSLIGTGFPRAVGNSLFVALTTMVVGVVVNAAAGFAFAVFDFRFKNVIFAFVLAAAMMPFEAIVIPLYILVQSLGLIDTYAALILPDLANGFVIFMFRQFFAGLPRELYEAARVDGASWGHIWLKIALPISWPVVLTGGIMLFMHQFEAFFWPLVATPSPEHTVVQVAIARNISLEGTEWGRLFSSTTLAGLVALVPFLLFQKFYIRNFVTSGLK</sequence>
<evidence type="ECO:0000256" key="6">
    <source>
        <dbReference type="ARBA" id="ARBA00023136"/>
    </source>
</evidence>
<evidence type="ECO:0000313" key="10">
    <source>
        <dbReference type="Proteomes" id="UP001596104"/>
    </source>
</evidence>
<dbReference type="PANTHER" id="PTHR43744:SF12">
    <property type="entry name" value="ABC TRANSPORTER PERMEASE PROTEIN MG189-RELATED"/>
    <property type="match status" value="1"/>
</dbReference>
<evidence type="ECO:0000259" key="8">
    <source>
        <dbReference type="PROSITE" id="PS50928"/>
    </source>
</evidence>
<keyword evidence="5 7" id="KW-1133">Transmembrane helix</keyword>
<dbReference type="PROSITE" id="PS50928">
    <property type="entry name" value="ABC_TM1"/>
    <property type="match status" value="1"/>
</dbReference>
<organism evidence="9 10">
    <name type="scientific">Bosea vestrisii</name>
    <dbReference type="NCBI Taxonomy" id="151416"/>
    <lineage>
        <taxon>Bacteria</taxon>
        <taxon>Pseudomonadati</taxon>
        <taxon>Pseudomonadota</taxon>
        <taxon>Alphaproteobacteria</taxon>
        <taxon>Hyphomicrobiales</taxon>
        <taxon>Boseaceae</taxon>
        <taxon>Bosea</taxon>
    </lineage>
</organism>
<feature type="domain" description="ABC transmembrane type-1" evidence="8">
    <location>
        <begin position="79"/>
        <end position="268"/>
    </location>
</feature>
<keyword evidence="3" id="KW-1003">Cell membrane</keyword>
<name>A0ABW0HK10_9HYPH</name>
<evidence type="ECO:0000256" key="2">
    <source>
        <dbReference type="ARBA" id="ARBA00022448"/>
    </source>
</evidence>
<dbReference type="CDD" id="cd06261">
    <property type="entry name" value="TM_PBP2"/>
    <property type="match status" value="1"/>
</dbReference>
<dbReference type="EMBL" id="JBHSLV010000078">
    <property type="protein sequence ID" value="MFC5396946.1"/>
    <property type="molecule type" value="Genomic_DNA"/>
</dbReference>
<dbReference type="PANTHER" id="PTHR43744">
    <property type="entry name" value="ABC TRANSPORTER PERMEASE PROTEIN MG189-RELATED-RELATED"/>
    <property type="match status" value="1"/>
</dbReference>
<keyword evidence="2 7" id="KW-0813">Transport</keyword>
<accession>A0ABW0HK10</accession>
<comment type="caution">
    <text evidence="9">The sequence shown here is derived from an EMBL/GenBank/DDBJ whole genome shotgun (WGS) entry which is preliminary data.</text>
</comment>
<evidence type="ECO:0000256" key="7">
    <source>
        <dbReference type="RuleBase" id="RU363032"/>
    </source>
</evidence>
<evidence type="ECO:0000313" key="9">
    <source>
        <dbReference type="EMBL" id="MFC5396946.1"/>
    </source>
</evidence>
<dbReference type="InterPro" id="IPR035906">
    <property type="entry name" value="MetI-like_sf"/>
</dbReference>
<dbReference type="Gene3D" id="1.10.3720.10">
    <property type="entry name" value="MetI-like"/>
    <property type="match status" value="1"/>
</dbReference>
<dbReference type="RefSeq" id="WP_377013769.1">
    <property type="nucleotide sequence ID" value="NZ_JBHSLV010000078.1"/>
</dbReference>
<dbReference type="InterPro" id="IPR000515">
    <property type="entry name" value="MetI-like"/>
</dbReference>
<feature type="transmembrane region" description="Helical" evidence="7">
    <location>
        <begin position="114"/>
        <end position="136"/>
    </location>
</feature>
<keyword evidence="4 7" id="KW-0812">Transmembrane</keyword>
<keyword evidence="10" id="KW-1185">Reference proteome</keyword>
<protein>
    <submittedName>
        <fullName evidence="9">Carbohydrate ABC transporter permease</fullName>
    </submittedName>
</protein>
<comment type="similarity">
    <text evidence="7">Belongs to the binding-protein-dependent transport system permease family.</text>
</comment>
<dbReference type="Pfam" id="PF00528">
    <property type="entry name" value="BPD_transp_1"/>
    <property type="match status" value="1"/>
</dbReference>
<feature type="transmembrane region" description="Helical" evidence="7">
    <location>
        <begin position="189"/>
        <end position="211"/>
    </location>
</feature>